<reference evidence="8 9" key="1">
    <citation type="submission" date="2019-12" db="EMBL/GenBank/DDBJ databases">
        <authorList>
            <person name="Xu J."/>
        </authorList>
    </citation>
    <scope>NUCLEOTIDE SEQUENCE [LARGE SCALE GENOMIC DNA]</scope>
    <source>
        <strain evidence="8 9">HX-5-24</strain>
    </source>
</reference>
<dbReference type="Pfam" id="PF00264">
    <property type="entry name" value="Tyrosinase"/>
    <property type="match status" value="1"/>
</dbReference>
<evidence type="ECO:0000313" key="8">
    <source>
        <dbReference type="EMBL" id="MUV14868.1"/>
    </source>
</evidence>
<accession>A0A7C9M279</accession>
<dbReference type="Gene3D" id="1.10.1280.10">
    <property type="entry name" value="Di-copper center containing domain from catechol oxidase"/>
    <property type="match status" value="1"/>
</dbReference>
<comment type="similarity">
    <text evidence="1">Belongs to the tyrosinase family.</text>
</comment>
<dbReference type="PRINTS" id="PR00092">
    <property type="entry name" value="TYROSINASE"/>
</dbReference>
<sequence length="1023" mass="111945">MCKRLRVQQLVVAALAWCAASAAFAQTDLYIRDTPADTGVQPNPDSGPMWVSEDIWVRTSPDPNYRPTAFNPASPSWTPAAHQSPEYRNPRFGMPNYVYVRVRNRGAASSAGTEQLHVYWAKSSAGQAWPTSWVDAYTAVCGTDRLMGAEITKPRVNAASATATQRTRLRDAYIEMASTPAFALLTGYDYWTKQQQIHVRAPEHHNAAFLPWHREFLNRLELLLQEADPRVKLMYWQWTTDPTNSTGGTNLFTSTFMGNSGRGTGGTGMGAPLSPALEPAASEGASVVRNLRTGVPGSESDTIHMGWANYRGTNAAENFSVQIEEPPNHDSNHGYIGGTGGSMSAVASATRDPFFFLLHGKVDQLWARWQRANTSRFEAGTAYGSSATSAVMVNGLRPWNGVVPSGAPIDPWTSAGGFIVSKNSFDRSVLSPPIYDTAPLTIPVLAPGQAVILEVPWYPPRPSDYACLGDMNGFGLLGRITPIGTAEGSNLTTNVRNGNNLAWRNIQVLDDFSGTMAAMSMMMANDTDAPMMASLQFREVPQRYAQLARYVEAIDVGMPAELFSRIEGQGTRGRAVAKQAQRMQPSPRMQNLPKDNVVVRLNGLDDALDGIPLKPGERFPLQLVFQMRRDTKPMKEPLLFDVVQKRTDGKARDVVVGGVRFQLDVSQRNLIRPRSAWRHATFDTPPSDWTALEYDDSQWPEAPAPLGFAPNIEAMSGVAAGTRVAYFRKHFDIQDPQLLHDLSLRLRADDGAVVYLNGREVHRMNFDKQVLKPVSGAAELAYFPVRLPPDALRAGDNVLAVEVHQFDDNLQDDLVFDGALVADGVDAAEPPSVRIALDDALVRAGEPMKLNVDAVAPNRQIRRVTLFVDDKPLQAQAGASTFEWTPRVGPQRLRAIAEDSEGLSTTEDRLVVGVDNLPPVVTLRARAGDAPGTVILTADARDADGKVRAAEFFMADSDLFDAKFVPVGTSKEPPFEVTVQVPETEHRIVTVRVTDDGGEWSDASTHVHVGEHRDGKQMPESAN</sequence>
<keyword evidence="5" id="KW-0732">Signal</keyword>
<feature type="domain" description="Tyrosinase copper-binding" evidence="6">
    <location>
        <begin position="204"/>
        <end position="221"/>
    </location>
</feature>
<dbReference type="InterPro" id="IPR050316">
    <property type="entry name" value="Tyrosinase/Hemocyanin"/>
</dbReference>
<dbReference type="GO" id="GO:0016491">
    <property type="term" value="F:oxidoreductase activity"/>
    <property type="evidence" value="ECO:0007669"/>
    <property type="project" value="InterPro"/>
</dbReference>
<dbReference type="PROSITE" id="PS00498">
    <property type="entry name" value="TYROSINASE_2"/>
    <property type="match status" value="1"/>
</dbReference>
<keyword evidence="3" id="KW-0186">Copper</keyword>
<dbReference type="PANTHER" id="PTHR11474">
    <property type="entry name" value="TYROSINASE FAMILY MEMBER"/>
    <property type="match status" value="1"/>
</dbReference>
<dbReference type="SUPFAM" id="SSF48056">
    <property type="entry name" value="Di-copper centre-containing domain"/>
    <property type="match status" value="1"/>
</dbReference>
<evidence type="ECO:0000256" key="3">
    <source>
        <dbReference type="ARBA" id="ARBA00023008"/>
    </source>
</evidence>
<dbReference type="Gene3D" id="2.60.120.260">
    <property type="entry name" value="Galactose-binding domain-like"/>
    <property type="match status" value="1"/>
</dbReference>
<gene>
    <name evidence="8" type="ORF">GN331_11705</name>
</gene>
<dbReference type="RefSeq" id="WP_156642304.1">
    <property type="nucleotide sequence ID" value="NZ_WOXT01000003.1"/>
</dbReference>
<comment type="caution">
    <text evidence="8">The sequence shown here is derived from an EMBL/GenBank/DDBJ whole genome shotgun (WGS) entry which is preliminary data.</text>
</comment>
<dbReference type="Gene3D" id="2.60.40.10">
    <property type="entry name" value="Immunoglobulins"/>
    <property type="match status" value="2"/>
</dbReference>
<dbReference type="InterPro" id="IPR002227">
    <property type="entry name" value="Tyrosinase_Cu-bd"/>
</dbReference>
<dbReference type="EMBL" id="WOXT01000003">
    <property type="protein sequence ID" value="MUV14868.1"/>
    <property type="molecule type" value="Genomic_DNA"/>
</dbReference>
<evidence type="ECO:0000256" key="2">
    <source>
        <dbReference type="ARBA" id="ARBA00022723"/>
    </source>
</evidence>
<dbReference type="GO" id="GO:0046872">
    <property type="term" value="F:metal ion binding"/>
    <property type="evidence" value="ECO:0007669"/>
    <property type="project" value="UniProtKB-KW"/>
</dbReference>
<feature type="region of interest" description="Disordered" evidence="4">
    <location>
        <begin position="997"/>
        <end position="1023"/>
    </location>
</feature>
<keyword evidence="9" id="KW-1185">Reference proteome</keyword>
<dbReference type="PROSITE" id="PS00497">
    <property type="entry name" value="TYROSINASE_1"/>
    <property type="match status" value="1"/>
</dbReference>
<feature type="compositionally biased region" description="Basic and acidic residues" evidence="4">
    <location>
        <begin position="1008"/>
        <end position="1017"/>
    </location>
</feature>
<name>A0A7C9M279_9GAMM</name>
<feature type="signal peptide" evidence="5">
    <location>
        <begin position="1"/>
        <end position="25"/>
    </location>
</feature>
<dbReference type="InterPro" id="IPR008979">
    <property type="entry name" value="Galactose-bd-like_sf"/>
</dbReference>
<dbReference type="SUPFAM" id="SSF49785">
    <property type="entry name" value="Galactose-binding domain-like"/>
    <property type="match status" value="1"/>
</dbReference>
<organism evidence="8 9">
    <name type="scientific">Noviluteimonas gilva</name>
    <dbReference type="NCBI Taxonomy" id="2682097"/>
    <lineage>
        <taxon>Bacteria</taxon>
        <taxon>Pseudomonadati</taxon>
        <taxon>Pseudomonadota</taxon>
        <taxon>Gammaproteobacteria</taxon>
        <taxon>Lysobacterales</taxon>
        <taxon>Lysobacteraceae</taxon>
        <taxon>Noviluteimonas</taxon>
    </lineage>
</organism>
<evidence type="ECO:0000259" key="7">
    <source>
        <dbReference type="PROSITE" id="PS00498"/>
    </source>
</evidence>
<dbReference type="AlphaFoldDB" id="A0A7C9M279"/>
<dbReference type="InterPro" id="IPR008922">
    <property type="entry name" value="Di-copper_centre_dom_sf"/>
</dbReference>
<dbReference type="PANTHER" id="PTHR11474:SF126">
    <property type="entry name" value="TYROSINASE-LIKE PROTEIN TYR-1-RELATED"/>
    <property type="match status" value="1"/>
</dbReference>
<keyword evidence="2" id="KW-0479">Metal-binding</keyword>
<dbReference type="InterPro" id="IPR013783">
    <property type="entry name" value="Ig-like_fold"/>
</dbReference>
<evidence type="ECO:0000313" key="9">
    <source>
        <dbReference type="Proteomes" id="UP000479692"/>
    </source>
</evidence>
<proteinExistence type="inferred from homology"/>
<protein>
    <recommendedName>
        <fullName evidence="6 7">Tyrosinase copper-binding domain-containing protein</fullName>
    </recommendedName>
</protein>
<dbReference type="Proteomes" id="UP000479692">
    <property type="component" value="Unassembled WGS sequence"/>
</dbReference>
<evidence type="ECO:0000259" key="6">
    <source>
        <dbReference type="PROSITE" id="PS00497"/>
    </source>
</evidence>
<evidence type="ECO:0000256" key="5">
    <source>
        <dbReference type="SAM" id="SignalP"/>
    </source>
</evidence>
<evidence type="ECO:0000256" key="4">
    <source>
        <dbReference type="SAM" id="MobiDB-lite"/>
    </source>
</evidence>
<evidence type="ECO:0000256" key="1">
    <source>
        <dbReference type="ARBA" id="ARBA00009928"/>
    </source>
</evidence>
<feature type="chain" id="PRO_5029018667" description="Tyrosinase copper-binding domain-containing protein" evidence="5">
    <location>
        <begin position="26"/>
        <end position="1023"/>
    </location>
</feature>
<feature type="domain" description="Tyrosinase copper-binding" evidence="7">
    <location>
        <begin position="352"/>
        <end position="363"/>
    </location>
</feature>